<dbReference type="Pfam" id="PF13385">
    <property type="entry name" value="Laminin_G_3"/>
    <property type="match status" value="1"/>
</dbReference>
<reference evidence="1" key="1">
    <citation type="submission" date="2020-03" db="EMBL/GenBank/DDBJ databases">
        <title>The deep terrestrial virosphere.</title>
        <authorList>
            <person name="Holmfeldt K."/>
            <person name="Nilsson E."/>
            <person name="Simone D."/>
            <person name="Lopez-Fernandez M."/>
            <person name="Wu X."/>
            <person name="de Brujin I."/>
            <person name="Lundin D."/>
            <person name="Andersson A."/>
            <person name="Bertilsson S."/>
            <person name="Dopson M."/>
        </authorList>
    </citation>
    <scope>NUCLEOTIDE SEQUENCE</scope>
    <source>
        <strain evidence="2">MM415A00623</strain>
        <strain evidence="1">MM415B01227</strain>
    </source>
</reference>
<dbReference type="AlphaFoldDB" id="A0A6M3IQW4"/>
<dbReference type="EMBL" id="MT141385">
    <property type="protein sequence ID" value="QJA59813.1"/>
    <property type="molecule type" value="Genomic_DNA"/>
</dbReference>
<proteinExistence type="predicted"/>
<dbReference type="InterPro" id="IPR013320">
    <property type="entry name" value="ConA-like_dom_sf"/>
</dbReference>
<dbReference type="GO" id="GO:0030246">
    <property type="term" value="F:carbohydrate binding"/>
    <property type="evidence" value="ECO:0007669"/>
    <property type="project" value="UniProtKB-KW"/>
</dbReference>
<evidence type="ECO:0000313" key="2">
    <source>
        <dbReference type="EMBL" id="QJA80892.1"/>
    </source>
</evidence>
<sequence length="226" mass="24738">MPPVAVAGLNTRRNFLLDSNLVLYLPLWDSRLKSSPIISQDIYSHSCSVNGAIWTPQGRAFDGDDDYIEVTCPQLNFTTGDFSGAIWVKFDAIGNHNYLISRGLIVTDGWYFDVETGGYLEINTSQAGVNQQTYGTAGLVTTGSWLCLGFTRSGAACRVYKNGVDITAGSGTHVNPLTSARTLKIGVDDNLTNDFDGEIGEVYIPSRALIVGEHLGYYNSTKWRYN</sequence>
<dbReference type="Gene3D" id="2.60.120.200">
    <property type="match status" value="1"/>
</dbReference>
<evidence type="ECO:0000313" key="1">
    <source>
        <dbReference type="EMBL" id="QJA59813.1"/>
    </source>
</evidence>
<dbReference type="EMBL" id="MT142440">
    <property type="protein sequence ID" value="QJA80892.1"/>
    <property type="molecule type" value="Genomic_DNA"/>
</dbReference>
<gene>
    <name evidence="2" type="ORF">MM415A00623_0012</name>
    <name evidence="1" type="ORF">MM415B01227_0030</name>
</gene>
<dbReference type="SUPFAM" id="SSF49899">
    <property type="entry name" value="Concanavalin A-like lectins/glucanases"/>
    <property type="match status" value="1"/>
</dbReference>
<accession>A0A6M3IQW4</accession>
<protein>
    <submittedName>
        <fullName evidence="1">Putative lectin/glucanase superfamily protein</fullName>
    </submittedName>
</protein>
<keyword evidence="1" id="KW-0430">Lectin</keyword>
<organism evidence="1">
    <name type="scientific">viral metagenome</name>
    <dbReference type="NCBI Taxonomy" id="1070528"/>
    <lineage>
        <taxon>unclassified sequences</taxon>
        <taxon>metagenomes</taxon>
        <taxon>organismal metagenomes</taxon>
    </lineage>
</organism>
<name>A0A6M3IQW4_9ZZZZ</name>